<gene>
    <name evidence="1" type="ORF">HJC23_011095</name>
</gene>
<proteinExistence type="predicted"/>
<keyword evidence="2" id="KW-1185">Reference proteome</keyword>
<dbReference type="Proteomes" id="UP001516023">
    <property type="component" value="Unassembled WGS sequence"/>
</dbReference>
<dbReference type="AlphaFoldDB" id="A0ABD3P807"/>
<dbReference type="EMBL" id="JABMIG020000263">
    <property type="protein sequence ID" value="KAL3783331.1"/>
    <property type="molecule type" value="Genomic_DNA"/>
</dbReference>
<protein>
    <submittedName>
        <fullName evidence="1">Uncharacterized protein</fullName>
    </submittedName>
</protein>
<name>A0ABD3P807_9STRA</name>
<accession>A0ABD3P807</accession>
<comment type="caution">
    <text evidence="1">The sequence shown here is derived from an EMBL/GenBank/DDBJ whole genome shotgun (WGS) entry which is preliminary data.</text>
</comment>
<sequence length="231" mass="25953">MCKSIKSSRRILSGSKRQLPVVFPSPFLSSISVSRNSNPHKRQRIDPALSSTKSVQFCPRVKLRCMISKSHESSQSEYLSWLSVSELQRMKNRAKKLAKAHYVLHNIQNQGKLPATTMHPTTYEINGESLRGMEHITDLNMGKQRRASKAEAYRSVSEEQCRQRIVKTSMPWSNDPAMSPSAANALKDVCFINASQLSKVYAEKTRSALAYSIRLAKQDAEEAAAILVQDL</sequence>
<organism evidence="1 2">
    <name type="scientific">Cyclotella cryptica</name>
    <dbReference type="NCBI Taxonomy" id="29204"/>
    <lineage>
        <taxon>Eukaryota</taxon>
        <taxon>Sar</taxon>
        <taxon>Stramenopiles</taxon>
        <taxon>Ochrophyta</taxon>
        <taxon>Bacillariophyta</taxon>
        <taxon>Coscinodiscophyceae</taxon>
        <taxon>Thalassiosirophycidae</taxon>
        <taxon>Stephanodiscales</taxon>
        <taxon>Stephanodiscaceae</taxon>
        <taxon>Cyclotella</taxon>
    </lineage>
</organism>
<reference evidence="1 2" key="1">
    <citation type="journal article" date="2020" name="G3 (Bethesda)">
        <title>Improved Reference Genome for Cyclotella cryptica CCMP332, a Model for Cell Wall Morphogenesis, Salinity Adaptation, and Lipid Production in Diatoms (Bacillariophyta).</title>
        <authorList>
            <person name="Roberts W.R."/>
            <person name="Downey K.M."/>
            <person name="Ruck E.C."/>
            <person name="Traller J.C."/>
            <person name="Alverson A.J."/>
        </authorList>
    </citation>
    <scope>NUCLEOTIDE SEQUENCE [LARGE SCALE GENOMIC DNA]</scope>
    <source>
        <strain evidence="1 2">CCMP332</strain>
    </source>
</reference>
<evidence type="ECO:0000313" key="1">
    <source>
        <dbReference type="EMBL" id="KAL3783331.1"/>
    </source>
</evidence>
<evidence type="ECO:0000313" key="2">
    <source>
        <dbReference type="Proteomes" id="UP001516023"/>
    </source>
</evidence>